<protein>
    <recommendedName>
        <fullName evidence="2">Integrase catalytic domain-containing protein</fullName>
    </recommendedName>
</protein>
<dbReference type="InterPro" id="IPR013103">
    <property type="entry name" value="RVT_2"/>
</dbReference>
<feature type="compositionally biased region" description="Low complexity" evidence="1">
    <location>
        <begin position="849"/>
        <end position="860"/>
    </location>
</feature>
<evidence type="ECO:0000256" key="1">
    <source>
        <dbReference type="SAM" id="MobiDB-lite"/>
    </source>
</evidence>
<sequence>MASSSSTANINPLAGLTVAEKLTKTNFASWKAQVKSAVCGAMLEDYLTGANKAPDAEIIIKGADDEETKKPNPAYALWRAQDQQVLSYLLSNISPSVLTQVNASETAAEAWRIIEGAFSSQSRARAVNVRMALSSTRKGSMTATEYYTKMKNYGDDMAAAGRRLKDDELVEYILAGLDEEFSPLVSSLITRAEPVSLEELFSQLLAFETHLELLYGGRHNHGGSANYSGRGRGGSRGGRSSSRGRGRGPARGDGGFGQHQPPRQVSNGGRHGGYNRGGNSSNYNQRNLYNTANDKPLCQVCFKPNHTAAECWHRFEEDFVPDKRLVAAANRAPVDPTWYTDTGAFDHITGELEKLHIRDKYYGTDQIHTASGSEAQKNLISVHRLATDNNAFLEFHPNYFLVKDQDTKKVILEGECRHGLYPFPAPSNKKAYIATKVPFSRWHSRLGHPSSAIVKQVISRNKLPLLGEASCSSVCNACQQAKSHQLPYTRSDSKSSSPLELIFSDVWGPAIESVGRYRYYVSFIDDFSKFTWIYLIKHKSDVFHKFQDFQAMVERQFNKKILVVQSDWGGEYERLNSFFTKIGIVHHVSCPHTHQQNGDAERKHRHIVEVGLSLLSYASMPLKYWDEAFIAAVHLINRLPSRVIHFTTPLERLSNQKPDYSSMRTFGCACWPHLRPYNSHKLQFRSKQCVFLGYSVLHKGFKCLDVASGRIYVSRDVIFDETIYPFSHLNPNAGAKLRAEVIQLPPKVWVPSSFFRGESMANPYANVSSNRVTELSDEQEENLVQNPEENNSEELASAANIMLPPVTEHEEDLPPTAAAPTVASSSGVESGSLLPSGATEALSGGDMRPTQTAPAPAHATEGGRRQPEFSAPLDPAHGDSLGPSVPSPAAGPPSPRTRLQHGIRRPKVYTDGTIRYGLLASTGEPNSLDEALANDDWKQAMQLEHDALMKNKTWHLVPPQKGMNIIGCKWVYKVKRKADGSLDRYKARLVAKGFKQQYGIDYEDTFSPVVKATTIRIILSIAVSRGWSLKQLDVQNAFLHGYLDEEVYMQQPPGFEDSTKPKYVCKLDKALYGLKQAPRAWYSRLSAKLMKLGFQASKADSSLFFYNKGDVTMFVLVYVDDIIVASSTEKATAALLQDLKAEFALKDLGELHYFLGIEVNKVRDGIVLTQEKYATDLLKRVNMAECKPVTTPMASSEKLSLYEGTPLGPRDATNYRSVVGALQYLTLTRPDIAFAVNKVCQFLHSPTTVHWEAVKRILRYIKCCTRLGLRIHKSQSTLVSAFSDADWAGNIDDRRSTGGFAVFLGSNLVSWSSRKQPTVSRSSTESEYKAIANATAEVMWIQILLYELKINCPRAAKLWCDNIGAKYLSANPVFHARTKHIEVDYHFVRERVTRKLLDIDFISSGDQVADGFTKPLPVRSLEQFKFNLNLSRL</sequence>
<dbReference type="EMBL" id="CP144745">
    <property type="protein sequence ID" value="WVZ54475.1"/>
    <property type="molecule type" value="Genomic_DNA"/>
</dbReference>
<evidence type="ECO:0000259" key="2">
    <source>
        <dbReference type="PROSITE" id="PS50994"/>
    </source>
</evidence>
<evidence type="ECO:0000313" key="3">
    <source>
        <dbReference type="EMBL" id="WVZ54475.1"/>
    </source>
</evidence>
<gene>
    <name evidence="3" type="ORF">U9M48_005262</name>
</gene>
<dbReference type="InterPro" id="IPR036397">
    <property type="entry name" value="RNaseH_sf"/>
</dbReference>
<dbReference type="PANTHER" id="PTHR11439">
    <property type="entry name" value="GAG-POL-RELATED RETROTRANSPOSON"/>
    <property type="match status" value="1"/>
</dbReference>
<evidence type="ECO:0000313" key="4">
    <source>
        <dbReference type="Proteomes" id="UP001341281"/>
    </source>
</evidence>
<dbReference type="PANTHER" id="PTHR11439:SF450">
    <property type="entry name" value="REVERSE TRANSCRIPTASE TY1_COPIA-TYPE DOMAIN-CONTAINING PROTEIN"/>
    <property type="match status" value="1"/>
</dbReference>
<dbReference type="PROSITE" id="PS50994">
    <property type="entry name" value="INTEGRASE"/>
    <property type="match status" value="1"/>
</dbReference>
<dbReference type="InterPro" id="IPR012337">
    <property type="entry name" value="RNaseH-like_sf"/>
</dbReference>
<dbReference type="Proteomes" id="UP001341281">
    <property type="component" value="Chromosome 01"/>
</dbReference>
<dbReference type="Pfam" id="PF25597">
    <property type="entry name" value="SH3_retrovirus"/>
    <property type="match status" value="1"/>
</dbReference>
<dbReference type="SUPFAM" id="SSF56672">
    <property type="entry name" value="DNA/RNA polymerases"/>
    <property type="match status" value="1"/>
</dbReference>
<dbReference type="GO" id="GO:0015074">
    <property type="term" value="P:DNA integration"/>
    <property type="evidence" value="ECO:0007669"/>
    <property type="project" value="InterPro"/>
</dbReference>
<dbReference type="InterPro" id="IPR001584">
    <property type="entry name" value="Integrase_cat-core"/>
</dbReference>
<organism evidence="3 4">
    <name type="scientific">Paspalum notatum var. saurae</name>
    <dbReference type="NCBI Taxonomy" id="547442"/>
    <lineage>
        <taxon>Eukaryota</taxon>
        <taxon>Viridiplantae</taxon>
        <taxon>Streptophyta</taxon>
        <taxon>Embryophyta</taxon>
        <taxon>Tracheophyta</taxon>
        <taxon>Spermatophyta</taxon>
        <taxon>Magnoliopsida</taxon>
        <taxon>Liliopsida</taxon>
        <taxon>Poales</taxon>
        <taxon>Poaceae</taxon>
        <taxon>PACMAD clade</taxon>
        <taxon>Panicoideae</taxon>
        <taxon>Andropogonodae</taxon>
        <taxon>Paspaleae</taxon>
        <taxon>Paspalinae</taxon>
        <taxon>Paspalum</taxon>
    </lineage>
</organism>
<keyword evidence="4" id="KW-1185">Reference proteome</keyword>
<dbReference type="InterPro" id="IPR025724">
    <property type="entry name" value="GAG-pre-integrase_dom"/>
</dbReference>
<dbReference type="Pfam" id="PF07727">
    <property type="entry name" value="RVT_2"/>
    <property type="match status" value="1"/>
</dbReference>
<name>A0AAQ3PPT6_PASNO</name>
<dbReference type="Gene3D" id="3.30.420.10">
    <property type="entry name" value="Ribonuclease H-like superfamily/Ribonuclease H"/>
    <property type="match status" value="1"/>
</dbReference>
<dbReference type="GO" id="GO:0003676">
    <property type="term" value="F:nucleic acid binding"/>
    <property type="evidence" value="ECO:0007669"/>
    <property type="project" value="InterPro"/>
</dbReference>
<dbReference type="Pfam" id="PF14223">
    <property type="entry name" value="Retrotran_gag_2"/>
    <property type="match status" value="1"/>
</dbReference>
<feature type="compositionally biased region" description="Low complexity" evidence="1">
    <location>
        <begin position="277"/>
        <end position="287"/>
    </location>
</feature>
<feature type="region of interest" description="Disordered" evidence="1">
    <location>
        <begin position="222"/>
        <end position="288"/>
    </location>
</feature>
<dbReference type="InterPro" id="IPR043502">
    <property type="entry name" value="DNA/RNA_pol_sf"/>
</dbReference>
<dbReference type="Pfam" id="PF13976">
    <property type="entry name" value="gag_pre-integrs"/>
    <property type="match status" value="1"/>
</dbReference>
<dbReference type="InterPro" id="IPR057670">
    <property type="entry name" value="SH3_retrovirus"/>
</dbReference>
<feature type="compositionally biased region" description="Low complexity" evidence="1">
    <location>
        <begin position="814"/>
        <end position="826"/>
    </location>
</feature>
<feature type="region of interest" description="Disordered" evidence="1">
    <location>
        <begin position="809"/>
        <end position="901"/>
    </location>
</feature>
<reference evidence="3 4" key="1">
    <citation type="submission" date="2024-02" db="EMBL/GenBank/DDBJ databases">
        <title>High-quality chromosome-scale genome assembly of Pensacola bahiagrass (Paspalum notatum Flugge var. saurae).</title>
        <authorList>
            <person name="Vega J.M."/>
            <person name="Podio M."/>
            <person name="Orjuela J."/>
            <person name="Siena L.A."/>
            <person name="Pessino S.C."/>
            <person name="Combes M.C."/>
            <person name="Mariac C."/>
            <person name="Albertini E."/>
            <person name="Pupilli F."/>
            <person name="Ortiz J.P.A."/>
            <person name="Leblanc O."/>
        </authorList>
    </citation>
    <scope>NUCLEOTIDE SEQUENCE [LARGE SCALE GENOMIC DNA]</scope>
    <source>
        <strain evidence="3">R1</strain>
        <tissue evidence="3">Leaf</tissue>
    </source>
</reference>
<feature type="compositionally biased region" description="Pro residues" evidence="1">
    <location>
        <begin position="885"/>
        <end position="895"/>
    </location>
</feature>
<feature type="domain" description="Integrase catalytic" evidence="2">
    <location>
        <begin position="494"/>
        <end position="657"/>
    </location>
</feature>
<proteinExistence type="predicted"/>
<dbReference type="CDD" id="cd09272">
    <property type="entry name" value="RNase_HI_RT_Ty1"/>
    <property type="match status" value="1"/>
</dbReference>
<dbReference type="SUPFAM" id="SSF53098">
    <property type="entry name" value="Ribonuclease H-like"/>
    <property type="match status" value="1"/>
</dbReference>
<accession>A0AAQ3PPT6</accession>